<feature type="domain" description="NAD-dependent epimerase/dehydratase" evidence="1">
    <location>
        <begin position="4"/>
        <end position="230"/>
    </location>
</feature>
<dbReference type="PANTHER" id="PTHR48079:SF6">
    <property type="entry name" value="NAD(P)-BINDING DOMAIN-CONTAINING PROTEIN-RELATED"/>
    <property type="match status" value="1"/>
</dbReference>
<dbReference type="InterPro" id="IPR051783">
    <property type="entry name" value="NAD(P)-dependent_oxidoreduct"/>
</dbReference>
<dbReference type="CDD" id="cd05228">
    <property type="entry name" value="AR_FR_like_1_SDR_e"/>
    <property type="match status" value="1"/>
</dbReference>
<dbReference type="PANTHER" id="PTHR48079">
    <property type="entry name" value="PROTEIN YEEZ"/>
    <property type="match status" value="1"/>
</dbReference>
<dbReference type="InterPro" id="IPR001509">
    <property type="entry name" value="Epimerase_deHydtase"/>
</dbReference>
<reference evidence="3" key="1">
    <citation type="submission" date="2017-08" db="EMBL/GenBank/DDBJ databases">
        <title>Direct submision.</title>
        <authorList>
            <person name="Kim S.-J."/>
            <person name="Rhee S.-K."/>
        </authorList>
    </citation>
    <scope>NUCLEOTIDE SEQUENCE [LARGE SCALE GENOMIC DNA]</scope>
    <source>
        <strain evidence="3">GI5</strain>
    </source>
</reference>
<dbReference type="AlphaFoldDB" id="A0A2K9LGT1"/>
<name>A0A2K9LGT1_9GAMM</name>
<dbReference type="Gene3D" id="3.40.50.720">
    <property type="entry name" value="NAD(P)-binding Rossmann-like Domain"/>
    <property type="match status" value="1"/>
</dbReference>
<dbReference type="GO" id="GO:0004029">
    <property type="term" value="F:aldehyde dehydrogenase (NAD+) activity"/>
    <property type="evidence" value="ECO:0007669"/>
    <property type="project" value="TreeGrafter"/>
</dbReference>
<sequence>MKKALVTGAAGFIGSHVVDQLTAKGIDVRAAVLPNERTHNIDHYQPEIVRGDMLDKDFVKEIVKDVDTVFHLAAVYATWMPDWKPLWEVNMQGSRNVLWACMNAKNVKKVVYTSSLSAIGLLPGRAASNETTPFNQYDALPYILSKYLSQQEALDFAEQGLNLTVVNPAFPFGPGDVAPTPTGGIIMKMIEGGARFSFPGGFNLVDVRDVAAGHILAAEKGRQGEKYILGNENVTGEEFSKICAEILGKSDRVIPLPGMLVEGGAQLAQFIADNITHSKPYIIPKELKYASQFAFMDCNKARKELGYNPRDVRISLRDSIAWFQSAEFQNTQTRPMPLKTSVNY</sequence>
<evidence type="ECO:0000313" key="2">
    <source>
        <dbReference type="EMBL" id="AUM11351.1"/>
    </source>
</evidence>
<dbReference type="RefSeq" id="WP_101892691.1">
    <property type="nucleotide sequence ID" value="NZ_CP022684.1"/>
</dbReference>
<dbReference type="SUPFAM" id="SSF51735">
    <property type="entry name" value="NAD(P)-binding Rossmann-fold domains"/>
    <property type="match status" value="1"/>
</dbReference>
<protein>
    <recommendedName>
        <fullName evidence="1">NAD-dependent epimerase/dehydratase domain-containing protein</fullName>
    </recommendedName>
</protein>
<dbReference type="InterPro" id="IPR036291">
    <property type="entry name" value="NAD(P)-bd_dom_sf"/>
</dbReference>
<accession>A0A2K9LGT1</accession>
<organism evidence="2 3">
    <name type="scientific">Ketobacter alkanivorans</name>
    <dbReference type="NCBI Taxonomy" id="1917421"/>
    <lineage>
        <taxon>Bacteria</taxon>
        <taxon>Pseudomonadati</taxon>
        <taxon>Pseudomonadota</taxon>
        <taxon>Gammaproteobacteria</taxon>
        <taxon>Pseudomonadales</taxon>
        <taxon>Ketobacteraceae</taxon>
        <taxon>Ketobacter</taxon>
    </lineage>
</organism>
<dbReference type="KEGG" id="kak:Kalk_02420"/>
<gene>
    <name evidence="2" type="ORF">Kalk_02420</name>
</gene>
<dbReference type="EMBL" id="CP022684">
    <property type="protein sequence ID" value="AUM11351.1"/>
    <property type="molecule type" value="Genomic_DNA"/>
</dbReference>
<evidence type="ECO:0000259" key="1">
    <source>
        <dbReference type="Pfam" id="PF01370"/>
    </source>
</evidence>
<evidence type="ECO:0000313" key="3">
    <source>
        <dbReference type="Proteomes" id="UP000235116"/>
    </source>
</evidence>
<proteinExistence type="predicted"/>
<dbReference type="Proteomes" id="UP000235116">
    <property type="component" value="Chromosome"/>
</dbReference>
<dbReference type="GO" id="GO:0005737">
    <property type="term" value="C:cytoplasm"/>
    <property type="evidence" value="ECO:0007669"/>
    <property type="project" value="TreeGrafter"/>
</dbReference>
<dbReference type="Pfam" id="PF01370">
    <property type="entry name" value="Epimerase"/>
    <property type="match status" value="1"/>
</dbReference>
<dbReference type="OrthoDB" id="9801785at2"/>
<keyword evidence="3" id="KW-1185">Reference proteome</keyword>